<dbReference type="EMBL" id="CAJOBE010000481">
    <property type="protein sequence ID" value="CAF3648340.1"/>
    <property type="molecule type" value="Genomic_DNA"/>
</dbReference>
<dbReference type="Proteomes" id="UP000663874">
    <property type="component" value="Unassembled WGS sequence"/>
</dbReference>
<protein>
    <submittedName>
        <fullName evidence="1">Uncharacterized protein</fullName>
    </submittedName>
</protein>
<dbReference type="EMBL" id="CAJNOU010005143">
    <property type="protein sequence ID" value="CAF1467989.1"/>
    <property type="molecule type" value="Genomic_DNA"/>
</dbReference>
<dbReference type="Proteomes" id="UP000663889">
    <property type="component" value="Unassembled WGS sequence"/>
</dbReference>
<dbReference type="InterPro" id="IPR029058">
    <property type="entry name" value="AB_hydrolase_fold"/>
</dbReference>
<comment type="caution">
    <text evidence="1">The sequence shown here is derived from an EMBL/GenBank/DDBJ whole genome shotgun (WGS) entry which is preliminary data.</text>
</comment>
<gene>
    <name evidence="2" type="ORF">FNK824_LOCUS5843</name>
    <name evidence="1" type="ORF">SEV965_LOCUS34505</name>
</gene>
<proteinExistence type="predicted"/>
<evidence type="ECO:0000313" key="3">
    <source>
        <dbReference type="Proteomes" id="UP000663889"/>
    </source>
</evidence>
<reference evidence="1" key="1">
    <citation type="submission" date="2021-02" db="EMBL/GenBank/DDBJ databases">
        <authorList>
            <person name="Nowell W R."/>
        </authorList>
    </citation>
    <scope>NUCLEOTIDE SEQUENCE</scope>
</reference>
<evidence type="ECO:0000313" key="2">
    <source>
        <dbReference type="EMBL" id="CAF3648340.1"/>
    </source>
</evidence>
<dbReference type="Gene3D" id="3.40.50.1820">
    <property type="entry name" value="alpha/beta hydrolase"/>
    <property type="match status" value="1"/>
</dbReference>
<organism evidence="1 3">
    <name type="scientific">Rotaria sordida</name>
    <dbReference type="NCBI Taxonomy" id="392033"/>
    <lineage>
        <taxon>Eukaryota</taxon>
        <taxon>Metazoa</taxon>
        <taxon>Spiralia</taxon>
        <taxon>Gnathifera</taxon>
        <taxon>Rotifera</taxon>
        <taxon>Eurotatoria</taxon>
        <taxon>Bdelloidea</taxon>
        <taxon>Philodinida</taxon>
        <taxon>Philodinidae</taxon>
        <taxon>Rotaria</taxon>
    </lineage>
</organism>
<dbReference type="SUPFAM" id="SSF53474">
    <property type="entry name" value="alpha/beta-Hydrolases"/>
    <property type="match status" value="1"/>
</dbReference>
<evidence type="ECO:0000313" key="1">
    <source>
        <dbReference type="EMBL" id="CAF1467989.1"/>
    </source>
</evidence>
<name>A0A815QUN4_9BILA</name>
<sequence>MYRIDLKRLVQEHIDDRNSRRSIRRRRRCSHKSSVSSDEAIEDESRRCERFSFPLGLVSNCSVTVDTNYYGSPFIEEWFLAFTNGKRKVTFNSIFPVLIQGLQEEGQTEPKHTVRGIVNTLNTIRDEVLRENRMLFIIGRIFRRMMSSTPICHFITLPNRPIVQENGKISQETLKLHYWEWKGHQPTILICHGLTLHGRCCDRIINEALSGFHVISLDFRGHDMISKMDKSERLGHWPKDVLRNYCTYALDESFKLQCTSELPWHIYLASMQPVSNIYQIIKDSSFVHNIPIHVVRASKSVISSNIPLPPTAVDLAKWFKKGRDTQL</sequence>
<accession>A0A815QUN4</accession>
<dbReference type="AlphaFoldDB" id="A0A815QUN4"/>